<reference evidence="1 2" key="1">
    <citation type="journal article" date="2017" name="Elife">
        <title>Extensive horizontal gene transfer in cheese-associated bacteria.</title>
        <authorList>
            <person name="Bonham K.S."/>
            <person name="Wolfe B.E."/>
            <person name="Dutton R.J."/>
        </authorList>
    </citation>
    <scope>NUCLEOTIDE SEQUENCE [LARGE SCALE GENOMIC DNA]</scope>
    <source>
        <strain evidence="1 2">JB182</strain>
    </source>
</reference>
<dbReference type="EMBL" id="PNQX01000002">
    <property type="protein sequence ID" value="PMQ19297.1"/>
    <property type="molecule type" value="Genomic_DNA"/>
</dbReference>
<evidence type="ECO:0000313" key="2">
    <source>
        <dbReference type="Proteomes" id="UP000235739"/>
    </source>
</evidence>
<dbReference type="RefSeq" id="WP_102598524.1">
    <property type="nucleotide sequence ID" value="NZ_JBQQGH010000044.1"/>
</dbReference>
<dbReference type="AlphaFoldDB" id="A0A2N7RZJ2"/>
<gene>
    <name evidence="1" type="ORF">CIK84_11340</name>
</gene>
<organism evidence="1 2">
    <name type="scientific">Glutamicibacter arilaitensis</name>
    <dbReference type="NCBI Taxonomy" id="256701"/>
    <lineage>
        <taxon>Bacteria</taxon>
        <taxon>Bacillati</taxon>
        <taxon>Actinomycetota</taxon>
        <taxon>Actinomycetes</taxon>
        <taxon>Micrococcales</taxon>
        <taxon>Micrococcaceae</taxon>
        <taxon>Glutamicibacter</taxon>
    </lineage>
</organism>
<evidence type="ECO:0000313" key="1">
    <source>
        <dbReference type="EMBL" id="PMQ19297.1"/>
    </source>
</evidence>
<proteinExistence type="predicted"/>
<accession>A0A2N7RZJ2</accession>
<comment type="caution">
    <text evidence="1">The sequence shown here is derived from an EMBL/GenBank/DDBJ whole genome shotgun (WGS) entry which is preliminary data.</text>
</comment>
<sequence>MLSQPCIDAMLHEIASGRNIAIIPESHKALTAIIRQLTDLLPVEIVDRVRMMNGQESITLTNGARILFPRQARNLRGENLGLAIIQGRGMTEEDAFHLIPALDTTNGPILTQA</sequence>
<dbReference type="Proteomes" id="UP000235739">
    <property type="component" value="Unassembled WGS sequence"/>
</dbReference>
<name>A0A2N7RZJ2_9MICC</name>
<protein>
    <submittedName>
        <fullName evidence="1">Uncharacterized protein</fullName>
    </submittedName>
</protein>